<name>A0A081C7U4_VECG1</name>
<dbReference type="GO" id="GO:0006020">
    <property type="term" value="P:inositol metabolic process"/>
    <property type="evidence" value="ECO:0007669"/>
    <property type="project" value="TreeGrafter"/>
</dbReference>
<dbReference type="SUPFAM" id="SSF56655">
    <property type="entry name" value="Carbohydrate phosphatase"/>
    <property type="match status" value="1"/>
</dbReference>
<accession>A0A081C7U4</accession>
<organism evidence="5">
    <name type="scientific">Vecturithrix granuli</name>
    <dbReference type="NCBI Taxonomy" id="1499967"/>
    <lineage>
        <taxon>Bacteria</taxon>
        <taxon>Candidatus Moduliflexota</taxon>
        <taxon>Candidatus Vecturitrichia</taxon>
        <taxon>Candidatus Vecturitrichales</taxon>
        <taxon>Candidatus Vecturitrichaceae</taxon>
        <taxon>Candidatus Vecturithrix</taxon>
    </lineage>
</organism>
<keyword evidence="1 4" id="KW-0479">Metal-binding</keyword>
<reference evidence="5" key="1">
    <citation type="journal article" date="2015" name="PeerJ">
        <title>First genomic representation of candidate bacterial phylum KSB3 points to enhanced environmental sensing as a trigger of wastewater bulking.</title>
        <authorList>
            <person name="Sekiguchi Y."/>
            <person name="Ohashi A."/>
            <person name="Parks D.H."/>
            <person name="Yamauchi T."/>
            <person name="Tyson G.W."/>
            <person name="Hugenholtz P."/>
        </authorList>
    </citation>
    <scope>NUCLEOTIDE SEQUENCE [LARGE SCALE GENOMIC DNA]</scope>
</reference>
<proteinExistence type="predicted"/>
<feature type="binding site" evidence="4">
    <location>
        <position position="104"/>
    </location>
    <ligand>
        <name>Mg(2+)</name>
        <dbReference type="ChEBI" id="CHEBI:18420"/>
        <label>1</label>
        <note>catalytic</note>
    </ligand>
</feature>
<feature type="binding site" evidence="4">
    <location>
        <position position="102"/>
    </location>
    <ligand>
        <name>Mg(2+)</name>
        <dbReference type="ChEBI" id="CHEBI:18420"/>
        <label>1</label>
        <note>catalytic</note>
    </ligand>
</feature>
<evidence type="ECO:0000256" key="2">
    <source>
        <dbReference type="ARBA" id="ARBA00022801"/>
    </source>
</evidence>
<dbReference type="eggNOG" id="COG0483">
    <property type="taxonomic scope" value="Bacteria"/>
</dbReference>
<sequence>MSIEFRKYEQRVRIFRNCALLMYDIHLMQELITSAGQLALTYFRKVTPTWKDNQTYVTDADIAVQEYLKKELEARFPDDGMIAEEQDLSRPPRSGNRYWVIDPIDGTASFARGFPLWGIAIGLVTPAEAIGGFFYLPPTNDFYYTMPDGTVRHNGQIVRIPRPDPFSREAVLLTGARFYRKYAVSQDYPGKIRSLGSTVAHLCYVAAGSADAAFIQRVSLWDLAAGLAMVHQNHGVLEYLDGSLFSLKELLVNHKAPQSMLAGHPDAVKQYRQWLVNKEAR</sequence>
<dbReference type="InterPro" id="IPR020550">
    <property type="entry name" value="Inositol_monophosphatase_CS"/>
</dbReference>
<dbReference type="EMBL" id="DF820474">
    <property type="protein sequence ID" value="GAK60649.1"/>
    <property type="molecule type" value="Genomic_DNA"/>
</dbReference>
<dbReference type="PROSITE" id="PS00629">
    <property type="entry name" value="IMP_1"/>
    <property type="match status" value="1"/>
</dbReference>
<keyword evidence="2" id="KW-0378">Hydrolase</keyword>
<evidence type="ECO:0000256" key="3">
    <source>
        <dbReference type="ARBA" id="ARBA00022842"/>
    </source>
</evidence>
<gene>
    <name evidence="5" type="ORF">U27_00546</name>
</gene>
<keyword evidence="6" id="KW-1185">Reference proteome</keyword>
<dbReference type="Gene3D" id="3.30.540.10">
    <property type="entry name" value="Fructose-1,6-Bisphosphatase, subunit A, domain 1"/>
    <property type="match status" value="1"/>
</dbReference>
<evidence type="ECO:0000256" key="4">
    <source>
        <dbReference type="PIRSR" id="PIRSR600760-2"/>
    </source>
</evidence>
<dbReference type="InterPro" id="IPR000760">
    <property type="entry name" value="Inositol_monophosphatase-like"/>
</dbReference>
<comment type="cofactor">
    <cofactor evidence="4">
        <name>Mg(2+)</name>
        <dbReference type="ChEBI" id="CHEBI:18420"/>
    </cofactor>
</comment>
<dbReference type="GO" id="GO:0007165">
    <property type="term" value="P:signal transduction"/>
    <property type="evidence" value="ECO:0007669"/>
    <property type="project" value="TreeGrafter"/>
</dbReference>
<dbReference type="STRING" id="1499967.U27_00546"/>
<dbReference type="PROSITE" id="PS00630">
    <property type="entry name" value="IMP_2"/>
    <property type="match status" value="1"/>
</dbReference>
<dbReference type="HOGENOM" id="CLU_044118_3_1_0"/>
<dbReference type="PRINTS" id="PR00377">
    <property type="entry name" value="IMPHPHTASES"/>
</dbReference>
<feature type="binding site" evidence="4">
    <location>
        <position position="105"/>
    </location>
    <ligand>
        <name>Mg(2+)</name>
        <dbReference type="ChEBI" id="CHEBI:18420"/>
        <label>1</label>
        <note>catalytic</note>
    </ligand>
</feature>
<dbReference type="AlphaFoldDB" id="A0A081C7U4"/>
<dbReference type="PANTHER" id="PTHR20854">
    <property type="entry name" value="INOSITOL MONOPHOSPHATASE"/>
    <property type="match status" value="1"/>
</dbReference>
<feature type="binding site" evidence="4">
    <location>
        <position position="84"/>
    </location>
    <ligand>
        <name>Mg(2+)</name>
        <dbReference type="ChEBI" id="CHEBI:18420"/>
        <label>1</label>
        <note>catalytic</note>
    </ligand>
</feature>
<protein>
    <submittedName>
        <fullName evidence="5">Inositol-phosphate phosphatase</fullName>
    </submittedName>
</protein>
<dbReference type="GO" id="GO:0046872">
    <property type="term" value="F:metal ion binding"/>
    <property type="evidence" value="ECO:0007669"/>
    <property type="project" value="UniProtKB-KW"/>
</dbReference>
<dbReference type="GO" id="GO:0008934">
    <property type="term" value="F:inositol monophosphate 1-phosphatase activity"/>
    <property type="evidence" value="ECO:0007669"/>
    <property type="project" value="TreeGrafter"/>
</dbReference>
<keyword evidence="3 4" id="KW-0460">Magnesium</keyword>
<evidence type="ECO:0000313" key="6">
    <source>
        <dbReference type="Proteomes" id="UP000030661"/>
    </source>
</evidence>
<dbReference type="Pfam" id="PF00459">
    <property type="entry name" value="Inositol_P"/>
    <property type="match status" value="1"/>
</dbReference>
<evidence type="ECO:0000313" key="5">
    <source>
        <dbReference type="EMBL" id="GAK60649.1"/>
    </source>
</evidence>
<dbReference type="Gene3D" id="3.40.190.80">
    <property type="match status" value="1"/>
</dbReference>
<dbReference type="InterPro" id="IPR020583">
    <property type="entry name" value="Inositol_monoP_metal-BS"/>
</dbReference>
<dbReference type="Proteomes" id="UP000030661">
    <property type="component" value="Unassembled WGS sequence"/>
</dbReference>
<dbReference type="GO" id="GO:0046854">
    <property type="term" value="P:phosphatidylinositol phosphate biosynthetic process"/>
    <property type="evidence" value="ECO:0007669"/>
    <property type="project" value="InterPro"/>
</dbReference>
<dbReference type="PANTHER" id="PTHR20854:SF4">
    <property type="entry name" value="INOSITOL-1-MONOPHOSPHATASE-RELATED"/>
    <property type="match status" value="1"/>
</dbReference>
<feature type="binding site" evidence="4">
    <location>
        <position position="222"/>
    </location>
    <ligand>
        <name>Mg(2+)</name>
        <dbReference type="ChEBI" id="CHEBI:18420"/>
        <label>1</label>
        <note>catalytic</note>
    </ligand>
</feature>
<evidence type="ECO:0000256" key="1">
    <source>
        <dbReference type="ARBA" id="ARBA00022723"/>
    </source>
</evidence>